<keyword evidence="2" id="KW-1185">Reference proteome</keyword>
<dbReference type="OrthoDB" id="9803578at2"/>
<gene>
    <name evidence="1" type="ORF">SAMN02745166_01803</name>
</gene>
<dbReference type="Pfam" id="PF00756">
    <property type="entry name" value="Esterase"/>
    <property type="match status" value="1"/>
</dbReference>
<dbReference type="Gene3D" id="3.40.50.1820">
    <property type="entry name" value="alpha/beta hydrolase"/>
    <property type="match status" value="1"/>
</dbReference>
<sequence>MPLPEIQEHVLTHASGTSTRKLWLLEPLTAKPERVTLFLDGEFYVNRMETPQRLMEWQQQGIIPPTAVLFISHVDGAARHRDLTCSADFAAFIAEDVVDWLRDRLPGAPASDWLMAGPSLGGLQAAFIALKYPEVFSRCLSQSGSFWWHEEWLTQQVSMLPARDSRFWISVGNQESTAGVSHPPTGLRQEVTQIEACERFAAALDRQDHHVHFQMYEGGHALEPWAAELSEALCWLLADD</sequence>
<dbReference type="SUPFAM" id="SSF53474">
    <property type="entry name" value="alpha/beta-Hydrolases"/>
    <property type="match status" value="1"/>
</dbReference>
<evidence type="ECO:0000313" key="2">
    <source>
        <dbReference type="Proteomes" id="UP000190774"/>
    </source>
</evidence>
<accession>A0A1T4XQQ1</accession>
<evidence type="ECO:0000313" key="1">
    <source>
        <dbReference type="EMBL" id="SKA91867.1"/>
    </source>
</evidence>
<dbReference type="AlphaFoldDB" id="A0A1T4XQQ1"/>
<reference evidence="2" key="1">
    <citation type="submission" date="2017-02" db="EMBL/GenBank/DDBJ databases">
        <authorList>
            <person name="Varghese N."/>
            <person name="Submissions S."/>
        </authorList>
    </citation>
    <scope>NUCLEOTIDE SEQUENCE [LARGE SCALE GENOMIC DNA]</scope>
    <source>
        <strain evidence="2">ATCC 700200</strain>
    </source>
</reference>
<dbReference type="EMBL" id="FUYE01000005">
    <property type="protein sequence ID" value="SKA91867.1"/>
    <property type="molecule type" value="Genomic_DNA"/>
</dbReference>
<dbReference type="STRING" id="48467.SAMN02745166_01803"/>
<dbReference type="InterPro" id="IPR050583">
    <property type="entry name" value="Mycobacterial_A85_antigen"/>
</dbReference>
<dbReference type="PANTHER" id="PTHR48098">
    <property type="entry name" value="ENTEROCHELIN ESTERASE-RELATED"/>
    <property type="match status" value="1"/>
</dbReference>
<dbReference type="PANTHER" id="PTHR48098:SF3">
    <property type="entry name" value="IRON(III) ENTEROBACTIN ESTERASE"/>
    <property type="match status" value="1"/>
</dbReference>
<dbReference type="RefSeq" id="WP_078812991.1">
    <property type="nucleotide sequence ID" value="NZ_FUYE01000005.1"/>
</dbReference>
<organism evidence="1 2">
    <name type="scientific">Prosthecobacter debontii</name>
    <dbReference type="NCBI Taxonomy" id="48467"/>
    <lineage>
        <taxon>Bacteria</taxon>
        <taxon>Pseudomonadati</taxon>
        <taxon>Verrucomicrobiota</taxon>
        <taxon>Verrucomicrobiia</taxon>
        <taxon>Verrucomicrobiales</taxon>
        <taxon>Verrucomicrobiaceae</taxon>
        <taxon>Prosthecobacter</taxon>
    </lineage>
</organism>
<dbReference type="InterPro" id="IPR000801">
    <property type="entry name" value="Esterase-like"/>
</dbReference>
<proteinExistence type="predicted"/>
<dbReference type="InterPro" id="IPR029058">
    <property type="entry name" value="AB_hydrolase_fold"/>
</dbReference>
<dbReference type="Proteomes" id="UP000190774">
    <property type="component" value="Unassembled WGS sequence"/>
</dbReference>
<name>A0A1T4XQQ1_9BACT</name>
<protein>
    <submittedName>
        <fullName evidence="1">Enterochelin esterase</fullName>
    </submittedName>
</protein>